<accession>A0A3P8H3E3</accession>
<feature type="transmembrane region" description="Helical" evidence="1">
    <location>
        <begin position="389"/>
        <end position="410"/>
    </location>
</feature>
<protein>
    <submittedName>
        <fullName evidence="2">Uncharacterized protein</fullName>
    </submittedName>
</protein>
<keyword evidence="1" id="KW-0472">Membrane</keyword>
<reference evidence="2 3" key="1">
    <citation type="submission" date="2018-11" db="EMBL/GenBank/DDBJ databases">
        <authorList>
            <consortium name="Pathogen Informatics"/>
        </authorList>
    </citation>
    <scope>NUCLEOTIDE SEQUENCE [LARGE SCALE GENOMIC DNA]</scope>
    <source>
        <strain evidence="2 3">Egypt</strain>
    </source>
</reference>
<keyword evidence="3" id="KW-1185">Reference proteome</keyword>
<proteinExistence type="predicted"/>
<dbReference type="OrthoDB" id="6234035at2759"/>
<gene>
    <name evidence="2" type="ORF">ECPE_LOCUS18286</name>
</gene>
<dbReference type="EMBL" id="UZAN01076665">
    <property type="protein sequence ID" value="VDP96022.1"/>
    <property type="molecule type" value="Genomic_DNA"/>
</dbReference>
<name>A0A3P8H3E3_9TREM</name>
<dbReference type="AlphaFoldDB" id="A0A3P8H3E3"/>
<organism evidence="2 3">
    <name type="scientific">Echinostoma caproni</name>
    <dbReference type="NCBI Taxonomy" id="27848"/>
    <lineage>
        <taxon>Eukaryota</taxon>
        <taxon>Metazoa</taxon>
        <taxon>Spiralia</taxon>
        <taxon>Lophotrochozoa</taxon>
        <taxon>Platyhelminthes</taxon>
        <taxon>Trematoda</taxon>
        <taxon>Digenea</taxon>
        <taxon>Plagiorchiida</taxon>
        <taxon>Echinostomata</taxon>
        <taxon>Echinostomatoidea</taxon>
        <taxon>Echinostomatidae</taxon>
        <taxon>Echinostoma</taxon>
    </lineage>
</organism>
<evidence type="ECO:0000313" key="2">
    <source>
        <dbReference type="EMBL" id="VDP96022.1"/>
    </source>
</evidence>
<evidence type="ECO:0000256" key="1">
    <source>
        <dbReference type="SAM" id="Phobius"/>
    </source>
</evidence>
<sequence length="471" mass="55348">MSAPLQALRNDGNCVDPKTRALSLSLKRPRWGTYVCTVPNEPIHPANFIWYHVDNVEFTRGKSSPVSFTHPNNLPFKIENEHSFNNLQAKAFRHLREYKGWKEEEKGPFRITTRMSRLTSYMDRCGLAEMRLIRRCYVRIPSKRPKAVERDAMMQMYDVLREAFDFLVAFRLTNTSASRLQEQNTRRRVESLGFQLHGNGTYLYIPCEYSLFKHLLAFTSMFRGFPKISYHLDVRYEILCSTNQIHVHHHLATVKYEFEGRNETITDTLGNYRYLKAVRLVNENQRNYILSCATKTRLNCNKRRPDAIWRAGTGVTFQFVNNSSENIRIQPDCTLLFHIVHLFEEDTYYCHLRKMDVYNPGQIWAVVPRIAYRIYIQPVPVRWPQRVNLMIGLVILMLWSSFITGIWVVLNWFDATIRSKADLEARKKEAGGRNEMLRKLYRPHMDEDRILFFKLINAASGRISQSDASKI</sequence>
<keyword evidence="1" id="KW-0812">Transmembrane</keyword>
<keyword evidence="1" id="KW-1133">Transmembrane helix</keyword>
<evidence type="ECO:0000313" key="3">
    <source>
        <dbReference type="Proteomes" id="UP000272942"/>
    </source>
</evidence>
<dbReference type="Proteomes" id="UP000272942">
    <property type="component" value="Unassembled WGS sequence"/>
</dbReference>